<organism evidence="2 3">
    <name type="scientific">Serratia liquefaciens</name>
    <dbReference type="NCBI Taxonomy" id="614"/>
    <lineage>
        <taxon>Bacteria</taxon>
        <taxon>Pseudomonadati</taxon>
        <taxon>Pseudomonadota</taxon>
        <taxon>Gammaproteobacteria</taxon>
        <taxon>Enterobacterales</taxon>
        <taxon>Yersiniaceae</taxon>
        <taxon>Serratia</taxon>
    </lineage>
</organism>
<evidence type="ECO:0000313" key="2">
    <source>
        <dbReference type="EMBL" id="QDL31121.1"/>
    </source>
</evidence>
<dbReference type="AlphaFoldDB" id="A0A515CSK7"/>
<name>A0A515CSK7_SERLI</name>
<sequence length="37" mass="4040">MQLKQVFHSLAVVSITILVFIPVVFQAAALLAVTRKS</sequence>
<gene>
    <name evidence="2" type="ORF">EGO53_04675</name>
</gene>
<dbReference type="Proteomes" id="UP000317572">
    <property type="component" value="Chromosome"/>
</dbReference>
<evidence type="ECO:0000256" key="1">
    <source>
        <dbReference type="SAM" id="Phobius"/>
    </source>
</evidence>
<accession>A0A515CSK7</accession>
<proteinExistence type="predicted"/>
<dbReference type="EMBL" id="CP033893">
    <property type="protein sequence ID" value="QDL31121.1"/>
    <property type="molecule type" value="Genomic_DNA"/>
</dbReference>
<keyword evidence="1" id="KW-0812">Transmembrane</keyword>
<evidence type="ECO:0000313" key="3">
    <source>
        <dbReference type="Proteomes" id="UP000317572"/>
    </source>
</evidence>
<feature type="transmembrane region" description="Helical" evidence="1">
    <location>
        <begin position="6"/>
        <end position="33"/>
    </location>
</feature>
<keyword evidence="1" id="KW-0472">Membrane</keyword>
<protein>
    <submittedName>
        <fullName evidence="2">Small toxic polypeptide</fullName>
    </submittedName>
</protein>
<reference evidence="2 3" key="1">
    <citation type="submission" date="2018-11" db="EMBL/GenBank/DDBJ databases">
        <title>The first complete genome of Serratia liquefaciens isolated from metalophyte plant revel distinctness adaptive mechanisms in an extreme habitat.</title>
        <authorList>
            <person name="Caneschi W.L."/>
            <person name="Sanchez A.B."/>
            <person name="Felestrino E.B."/>
            <person name="Assis R.A.B."/>
            <person name="Lemes C.G.C."/>
            <person name="Cordeiro I.F."/>
            <person name="Fonseca N.P."/>
            <person name="Villa M."/>
            <person name="Vieira I.T."/>
            <person name="Moraes L.A."/>
            <person name="Kamino L.H.Y."/>
            <person name="do Carmo F."/>
            <person name="Garcia C.M."/>
            <person name="Almeida N.F."/>
            <person name="Silva R.S."/>
            <person name="Ferro J.A."/>
            <person name="Ferro M.I.T."/>
            <person name="Varani A.M."/>
            <person name="Ferreira R.M."/>
            <person name="dos Santos V.L."/>
            <person name="Silva U.C."/>
            <person name="Setubal J.C."/>
            <person name="Moreira L.M."/>
        </authorList>
    </citation>
    <scope>NUCLEOTIDE SEQUENCE [LARGE SCALE GENOMIC DNA]</scope>
    <source>
        <strain evidence="2 3">FG3</strain>
    </source>
</reference>
<keyword evidence="1" id="KW-1133">Transmembrane helix</keyword>